<gene>
    <name evidence="2" type="ORF">GCM10022222_39940</name>
</gene>
<accession>A0ABP6WLD6</accession>
<evidence type="ECO:0008006" key="4">
    <source>
        <dbReference type="Google" id="ProtNLM"/>
    </source>
</evidence>
<evidence type="ECO:0000313" key="3">
    <source>
        <dbReference type="Proteomes" id="UP001500689"/>
    </source>
</evidence>
<organism evidence="2 3">
    <name type="scientific">Amycolatopsis ultiminotia</name>
    <dbReference type="NCBI Taxonomy" id="543629"/>
    <lineage>
        <taxon>Bacteria</taxon>
        <taxon>Bacillati</taxon>
        <taxon>Actinomycetota</taxon>
        <taxon>Actinomycetes</taxon>
        <taxon>Pseudonocardiales</taxon>
        <taxon>Pseudonocardiaceae</taxon>
        <taxon>Amycolatopsis</taxon>
    </lineage>
</organism>
<feature type="signal peptide" evidence="1">
    <location>
        <begin position="1"/>
        <end position="32"/>
    </location>
</feature>
<name>A0ABP6WLD6_9PSEU</name>
<dbReference type="Proteomes" id="UP001500689">
    <property type="component" value="Unassembled WGS sequence"/>
</dbReference>
<reference evidence="3" key="1">
    <citation type="journal article" date="2019" name="Int. J. Syst. Evol. Microbiol.">
        <title>The Global Catalogue of Microorganisms (GCM) 10K type strain sequencing project: providing services to taxonomists for standard genome sequencing and annotation.</title>
        <authorList>
            <consortium name="The Broad Institute Genomics Platform"/>
            <consortium name="The Broad Institute Genome Sequencing Center for Infectious Disease"/>
            <person name="Wu L."/>
            <person name="Ma J."/>
        </authorList>
    </citation>
    <scope>NUCLEOTIDE SEQUENCE [LARGE SCALE GENOMIC DNA]</scope>
    <source>
        <strain evidence="3">JCM 16898</strain>
    </source>
</reference>
<evidence type="ECO:0000256" key="1">
    <source>
        <dbReference type="SAM" id="SignalP"/>
    </source>
</evidence>
<evidence type="ECO:0000313" key="2">
    <source>
        <dbReference type="EMBL" id="GAA3552338.1"/>
    </source>
</evidence>
<dbReference type="InterPro" id="IPR006311">
    <property type="entry name" value="TAT_signal"/>
</dbReference>
<dbReference type="RefSeq" id="WP_344861910.1">
    <property type="nucleotide sequence ID" value="NZ_BAAAZN010000008.1"/>
</dbReference>
<protein>
    <recommendedName>
        <fullName evidence="4">DUF4232 domain-containing protein</fullName>
    </recommendedName>
</protein>
<proteinExistence type="predicted"/>
<comment type="caution">
    <text evidence="2">The sequence shown here is derived from an EMBL/GenBank/DDBJ whole genome shotgun (WGS) entry which is preliminary data.</text>
</comment>
<keyword evidence="1" id="KW-0732">Signal</keyword>
<keyword evidence="3" id="KW-1185">Reference proteome</keyword>
<dbReference type="PROSITE" id="PS51318">
    <property type="entry name" value="TAT"/>
    <property type="match status" value="1"/>
</dbReference>
<dbReference type="EMBL" id="BAAAZN010000008">
    <property type="protein sequence ID" value="GAA3552338.1"/>
    <property type="molecule type" value="Genomic_DNA"/>
</dbReference>
<feature type="chain" id="PRO_5045514209" description="DUF4232 domain-containing protein" evidence="1">
    <location>
        <begin position="33"/>
        <end position="170"/>
    </location>
</feature>
<sequence>MIATTVRRALAAAAVFATVGGAAALTASAANAAPAEVPLCTDADVTVTATPAPDHASGHHADILHYSAATPTTNCTLSGAPYGTVFYDGGNAPLGVPSSSDDSAGAPQVTIDATHTASSYVIIPNDTAAGPTVAKLGLHLPSDASRTAIAVGWPGQDLTTSAHFSVITQD</sequence>